<proteinExistence type="inferred from homology"/>
<dbReference type="InterPro" id="IPR036505">
    <property type="entry name" value="Amidase/PGRP_sf"/>
</dbReference>
<dbReference type="CDD" id="cd06583">
    <property type="entry name" value="PGRP"/>
    <property type="match status" value="1"/>
</dbReference>
<dbReference type="SUPFAM" id="SSF55846">
    <property type="entry name" value="N-acetylmuramoyl-L-alanine amidase-like"/>
    <property type="match status" value="1"/>
</dbReference>
<dbReference type="InterPro" id="IPR051206">
    <property type="entry name" value="NAMLAA_amidase_2"/>
</dbReference>
<dbReference type="AlphaFoldDB" id="A0A2T3G097"/>
<comment type="caution">
    <text evidence="7">The sequence shown here is derived from an EMBL/GenBank/DDBJ whole genome shotgun (WGS) entry which is preliminary data.</text>
</comment>
<evidence type="ECO:0000256" key="5">
    <source>
        <dbReference type="ARBA" id="ARBA00023316"/>
    </source>
</evidence>
<dbReference type="GO" id="GO:0008745">
    <property type="term" value="F:N-acetylmuramoyl-L-alanine amidase activity"/>
    <property type="evidence" value="ECO:0007669"/>
    <property type="project" value="UniProtKB-EC"/>
</dbReference>
<dbReference type="EC" id="3.5.1.28" evidence="3"/>
<comment type="similarity">
    <text evidence="2">Belongs to the N-acetylmuramoyl-L-alanine amidase 2 family.</text>
</comment>
<evidence type="ECO:0000256" key="1">
    <source>
        <dbReference type="ARBA" id="ARBA00001561"/>
    </source>
</evidence>
<dbReference type="Gene3D" id="1.10.101.10">
    <property type="entry name" value="PGBD-like superfamily/PGBD"/>
    <property type="match status" value="1"/>
</dbReference>
<protein>
    <recommendedName>
        <fullName evidence="3">N-acetylmuramoyl-L-alanine amidase</fullName>
        <ecNumber evidence="3">3.5.1.28</ecNumber>
    </recommendedName>
</protein>
<keyword evidence="5" id="KW-0961">Cell wall biogenesis/degradation</keyword>
<dbReference type="GO" id="GO:0009254">
    <property type="term" value="P:peptidoglycan turnover"/>
    <property type="evidence" value="ECO:0007669"/>
    <property type="project" value="TreeGrafter"/>
</dbReference>
<organism evidence="7 8">
    <name type="scientific">Faecalibacillus faecis</name>
    <dbReference type="NCBI Taxonomy" id="1982628"/>
    <lineage>
        <taxon>Bacteria</taxon>
        <taxon>Bacillati</taxon>
        <taxon>Bacillota</taxon>
        <taxon>Erysipelotrichia</taxon>
        <taxon>Erysipelotrichales</taxon>
        <taxon>Coprobacillaceae</taxon>
        <taxon>Faecalibacillus</taxon>
    </lineage>
</organism>
<evidence type="ECO:0000256" key="3">
    <source>
        <dbReference type="ARBA" id="ARBA00011901"/>
    </source>
</evidence>
<dbReference type="GeneID" id="77472115"/>
<dbReference type="GO" id="GO:0009253">
    <property type="term" value="P:peptidoglycan catabolic process"/>
    <property type="evidence" value="ECO:0007669"/>
    <property type="project" value="InterPro"/>
</dbReference>
<evidence type="ECO:0000313" key="8">
    <source>
        <dbReference type="Proteomes" id="UP000241201"/>
    </source>
</evidence>
<comment type="catalytic activity">
    <reaction evidence="1">
        <text>Hydrolyzes the link between N-acetylmuramoyl residues and L-amino acid residues in certain cell-wall glycopeptides.</text>
        <dbReference type="EC" id="3.5.1.28"/>
    </reaction>
</comment>
<keyword evidence="8" id="KW-1185">Reference proteome</keyword>
<dbReference type="GO" id="GO:0071555">
    <property type="term" value="P:cell wall organization"/>
    <property type="evidence" value="ECO:0007669"/>
    <property type="project" value="UniProtKB-KW"/>
</dbReference>
<feature type="domain" description="N-acetylmuramoyl-L-alanine amidase" evidence="6">
    <location>
        <begin position="14"/>
        <end position="152"/>
    </location>
</feature>
<accession>A0A2T3G097</accession>
<sequence length="326" mass="36559">MAYVIKKHLANRANYGGKRDTLKIKYLIIHYTSNDGDSDEANGSYFARRIVKASAHYFIDDDSVTCSVPDDYVAYSVGGKCQSNHHPMYQVITNTNSISIEMCDTKKDGKVEITNQTLENVYAFSRLLMKKYNISIDRVYRHFDVNGKLCPNCNGLLDAAIWQKFKNNIVNTTMENLEKSSTIPKSAINPNKDSVIARGQQQSINFTNHSITIDGICGKNTLKNMRHCFQKAINLDYGKKLSVDGIFGKKSKASLGKHYVKKNDKQYLVTAAEIALMCRGYEVHGVEYPGIFGSGLEKAVKQFQKDRGLKVDGIVGRKTILKLIDA</sequence>
<keyword evidence="4" id="KW-0378">Hydrolase</keyword>
<dbReference type="Pfam" id="PF01471">
    <property type="entry name" value="PG_binding_1"/>
    <property type="match status" value="1"/>
</dbReference>
<dbReference type="Proteomes" id="UP000241201">
    <property type="component" value="Unassembled WGS sequence"/>
</dbReference>
<evidence type="ECO:0000313" key="7">
    <source>
        <dbReference type="EMBL" id="PST40960.1"/>
    </source>
</evidence>
<evidence type="ECO:0000259" key="6">
    <source>
        <dbReference type="SMART" id="SM00644"/>
    </source>
</evidence>
<dbReference type="InterPro" id="IPR036365">
    <property type="entry name" value="PGBD-like_sf"/>
</dbReference>
<evidence type="ECO:0000256" key="4">
    <source>
        <dbReference type="ARBA" id="ARBA00022801"/>
    </source>
</evidence>
<dbReference type="InterPro" id="IPR002502">
    <property type="entry name" value="Amidase_domain"/>
</dbReference>
<dbReference type="RefSeq" id="WP_106987575.1">
    <property type="nucleotide sequence ID" value="NZ_PYLP01000004.1"/>
</dbReference>
<dbReference type="PANTHER" id="PTHR30417:SF1">
    <property type="entry name" value="N-ACETYLMURAMOYL-L-ALANINE AMIDASE AMID"/>
    <property type="match status" value="1"/>
</dbReference>
<name>A0A2T3G097_9FIRM</name>
<dbReference type="EMBL" id="PYLP01000004">
    <property type="protein sequence ID" value="PST40960.1"/>
    <property type="molecule type" value="Genomic_DNA"/>
</dbReference>
<gene>
    <name evidence="7" type="ORF">C7U55_04765</name>
</gene>
<dbReference type="SMART" id="SM00644">
    <property type="entry name" value="Ami_2"/>
    <property type="match status" value="1"/>
</dbReference>
<dbReference type="SUPFAM" id="SSF47090">
    <property type="entry name" value="PGBD-like"/>
    <property type="match status" value="1"/>
</dbReference>
<reference evidence="8" key="1">
    <citation type="submission" date="2018-03" db="EMBL/GenBank/DDBJ databases">
        <title>Lachnoclostridium SNUG30370 gen.nov., sp.nov., isolated from human faeces.</title>
        <authorList>
            <person name="Seo B."/>
            <person name="Jeon K."/>
            <person name="Ko G."/>
        </authorList>
    </citation>
    <scope>NUCLEOTIDE SEQUENCE [LARGE SCALE GENOMIC DNA]</scope>
    <source>
        <strain evidence="8">SNUG30370</strain>
    </source>
</reference>
<dbReference type="InterPro" id="IPR036366">
    <property type="entry name" value="PGBDSf"/>
</dbReference>
<dbReference type="Pfam" id="PF01510">
    <property type="entry name" value="Amidase_2"/>
    <property type="match status" value="1"/>
</dbReference>
<dbReference type="Gene3D" id="3.40.80.10">
    <property type="entry name" value="Peptidoglycan recognition protein-like"/>
    <property type="match status" value="1"/>
</dbReference>
<dbReference type="InterPro" id="IPR002477">
    <property type="entry name" value="Peptidoglycan-bd-like"/>
</dbReference>
<dbReference type="PANTHER" id="PTHR30417">
    <property type="entry name" value="N-ACETYLMURAMOYL-L-ALANINE AMIDASE AMID"/>
    <property type="match status" value="1"/>
</dbReference>
<evidence type="ECO:0000256" key="2">
    <source>
        <dbReference type="ARBA" id="ARBA00007553"/>
    </source>
</evidence>